<sequence>MATLYQIHSTMDTLRRSVDEMSRTWRTGDSILLLGSTVAFISWLDAYLNDSQIQGIANIYALADDVAQLSTNTSAKLNLETKLSGLLTDEEWVNLTQSTSVSNTDANNARFDKVVTIAL</sequence>
<dbReference type="Proteomes" id="UP000245655">
    <property type="component" value="Unassembled WGS sequence"/>
</dbReference>
<dbReference type="GeneID" id="60255326"/>
<gene>
    <name evidence="1" type="ORF">C8D84_10821</name>
</gene>
<organism evidence="1 2">
    <name type="scientific">Psychrobacter immobilis</name>
    <dbReference type="NCBI Taxonomy" id="498"/>
    <lineage>
        <taxon>Bacteria</taxon>
        <taxon>Pseudomonadati</taxon>
        <taxon>Pseudomonadota</taxon>
        <taxon>Gammaproteobacteria</taxon>
        <taxon>Moraxellales</taxon>
        <taxon>Moraxellaceae</taxon>
        <taxon>Psychrobacter</taxon>
    </lineage>
</organism>
<dbReference type="EMBL" id="QGGM01000008">
    <property type="protein sequence ID" value="PWK11381.1"/>
    <property type="molecule type" value="Genomic_DNA"/>
</dbReference>
<proteinExistence type="predicted"/>
<reference evidence="1 2" key="1">
    <citation type="submission" date="2018-05" db="EMBL/GenBank/DDBJ databases">
        <title>Genomic Encyclopedia of Type Strains, Phase IV (KMG-IV): sequencing the most valuable type-strain genomes for metagenomic binning, comparative biology and taxonomic classification.</title>
        <authorList>
            <person name="Goeker M."/>
        </authorList>
    </citation>
    <scope>NUCLEOTIDE SEQUENCE [LARGE SCALE GENOMIC DNA]</scope>
    <source>
        <strain evidence="1 2">DSM 7229</strain>
    </source>
</reference>
<comment type="caution">
    <text evidence="1">The sequence shown here is derived from an EMBL/GenBank/DDBJ whole genome shotgun (WGS) entry which is preliminary data.</text>
</comment>
<evidence type="ECO:0000313" key="2">
    <source>
        <dbReference type="Proteomes" id="UP000245655"/>
    </source>
</evidence>
<dbReference type="RefSeq" id="WP_109591287.1">
    <property type="nucleotide sequence ID" value="NZ_CAJGZY010000008.1"/>
</dbReference>
<evidence type="ECO:0000313" key="1">
    <source>
        <dbReference type="EMBL" id="PWK11381.1"/>
    </source>
</evidence>
<protein>
    <submittedName>
        <fullName evidence="1">tRNA 2-thiouridine synthesizing protein B</fullName>
    </submittedName>
</protein>
<keyword evidence="2" id="KW-1185">Reference proteome</keyword>
<dbReference type="AlphaFoldDB" id="A0A2V2A4Z9"/>
<name>A0A2V2A4Z9_PSYIM</name>
<accession>A0A2V2A4Z9</accession>